<dbReference type="EMBL" id="JAEACQ010000182">
    <property type="protein sequence ID" value="MBL7628302.1"/>
    <property type="molecule type" value="Genomic_DNA"/>
</dbReference>
<organism evidence="3 4">
    <name type="scientific">Frankia nepalensis</name>
    <dbReference type="NCBI Taxonomy" id="1836974"/>
    <lineage>
        <taxon>Bacteria</taxon>
        <taxon>Bacillati</taxon>
        <taxon>Actinomycetota</taxon>
        <taxon>Actinomycetes</taxon>
        <taxon>Frankiales</taxon>
        <taxon>Frankiaceae</taxon>
        <taxon>Frankia</taxon>
    </lineage>
</organism>
<proteinExistence type="predicted"/>
<feature type="compositionally biased region" description="Basic and acidic residues" evidence="1">
    <location>
        <begin position="100"/>
        <end position="110"/>
    </location>
</feature>
<dbReference type="SUPFAM" id="SSF143212">
    <property type="entry name" value="Rv2632c-like"/>
    <property type="match status" value="1"/>
</dbReference>
<reference evidence="3" key="1">
    <citation type="submission" date="2020-12" db="EMBL/GenBank/DDBJ databases">
        <title>Genomic characterization of non-nitrogen-fixing Frankia strains.</title>
        <authorList>
            <person name="Carlos-Shanley C."/>
            <person name="Guerra T."/>
            <person name="Hahn D."/>
        </authorList>
    </citation>
    <scope>NUCLEOTIDE SEQUENCE</scope>
    <source>
        <strain evidence="3">CN6</strain>
    </source>
</reference>
<evidence type="ECO:0000259" key="2">
    <source>
        <dbReference type="Pfam" id="PF08940"/>
    </source>
</evidence>
<gene>
    <name evidence="3" type="ORF">I7412_14310</name>
</gene>
<accession>A0A937RE49</accession>
<evidence type="ECO:0000313" key="4">
    <source>
        <dbReference type="Proteomes" id="UP000604475"/>
    </source>
</evidence>
<feature type="domain" description="DUF1918" evidence="2">
    <location>
        <begin position="87"/>
        <end position="143"/>
    </location>
</feature>
<evidence type="ECO:0000256" key="1">
    <source>
        <dbReference type="SAM" id="MobiDB-lite"/>
    </source>
</evidence>
<sequence length="149" mass="16253">MGGGSTRRRKAVSLMIREKTWTVDVFLTEGDGLTRAEAVPRSGTDRDLALRAVARRVPHDGRIDAVMTTGVVTLPVTAGRDEQGRGQARVGDQVVTGRHAAGEPDRDGEILEVHSPAGDPPFRVRWADTGKVTFFYPGPDARIRHLVHH</sequence>
<name>A0A937RE49_9ACTN</name>
<feature type="region of interest" description="Disordered" evidence="1">
    <location>
        <begin position="77"/>
        <end position="110"/>
    </location>
</feature>
<dbReference type="InterPro" id="IPR038070">
    <property type="entry name" value="Rv2632c-like_sf"/>
</dbReference>
<dbReference type="AlphaFoldDB" id="A0A937RE49"/>
<dbReference type="Gene3D" id="2.30.30.440">
    <property type="entry name" value="Domain of unknown function DUF1918"/>
    <property type="match status" value="1"/>
</dbReference>
<dbReference type="SUPFAM" id="SSF50118">
    <property type="entry name" value="Cell growth inhibitor/plasmid maintenance toxic component"/>
    <property type="match status" value="1"/>
</dbReference>
<dbReference type="InterPro" id="IPR015035">
    <property type="entry name" value="DUF1918"/>
</dbReference>
<dbReference type="Proteomes" id="UP000604475">
    <property type="component" value="Unassembled WGS sequence"/>
</dbReference>
<protein>
    <submittedName>
        <fullName evidence="3">DUF1918 domain-containing protein</fullName>
    </submittedName>
</protein>
<keyword evidence="4" id="KW-1185">Reference proteome</keyword>
<comment type="caution">
    <text evidence="3">The sequence shown here is derived from an EMBL/GenBank/DDBJ whole genome shotgun (WGS) entry which is preliminary data.</text>
</comment>
<dbReference type="Pfam" id="PF08940">
    <property type="entry name" value="DUF1918"/>
    <property type="match status" value="1"/>
</dbReference>
<evidence type="ECO:0000313" key="3">
    <source>
        <dbReference type="EMBL" id="MBL7628302.1"/>
    </source>
</evidence>